<dbReference type="CDD" id="cd07344">
    <property type="entry name" value="M48_yhfN_like"/>
    <property type="match status" value="1"/>
</dbReference>
<protein>
    <submittedName>
        <fullName evidence="2">Protein containing DUF45</fullName>
    </submittedName>
</protein>
<dbReference type="InterPro" id="IPR002725">
    <property type="entry name" value="YgjP-like_metallopeptidase"/>
</dbReference>
<gene>
    <name evidence="2" type="ORF">EVA_07192</name>
</gene>
<dbReference type="InterPro" id="IPR053136">
    <property type="entry name" value="UTP_pyrophosphatase-like"/>
</dbReference>
<dbReference type="AlphaFoldDB" id="J9GCV3"/>
<dbReference type="Pfam" id="PF01863">
    <property type="entry name" value="YgjP-like"/>
    <property type="match status" value="1"/>
</dbReference>
<reference evidence="2" key="1">
    <citation type="journal article" date="2012" name="PLoS ONE">
        <title>Gene sets for utilization of primary and secondary nutrition supplies in the distal gut of endangered iberian lynx.</title>
        <authorList>
            <person name="Alcaide M."/>
            <person name="Messina E."/>
            <person name="Richter M."/>
            <person name="Bargiela R."/>
            <person name="Peplies J."/>
            <person name="Huws S.A."/>
            <person name="Newbold C.J."/>
            <person name="Golyshin P.N."/>
            <person name="Simon M.A."/>
            <person name="Lopez G."/>
            <person name="Yakimov M.M."/>
            <person name="Ferrer M."/>
        </authorList>
    </citation>
    <scope>NUCLEOTIDE SEQUENCE</scope>
</reference>
<name>J9GCV3_9ZZZZ</name>
<evidence type="ECO:0000313" key="2">
    <source>
        <dbReference type="EMBL" id="EJX04699.1"/>
    </source>
</evidence>
<organism evidence="2">
    <name type="scientific">gut metagenome</name>
    <dbReference type="NCBI Taxonomy" id="749906"/>
    <lineage>
        <taxon>unclassified sequences</taxon>
        <taxon>metagenomes</taxon>
        <taxon>organismal metagenomes</taxon>
    </lineage>
</organism>
<dbReference type="Gene3D" id="3.30.2010.10">
    <property type="entry name" value="Metalloproteases ('zincins'), catalytic domain"/>
    <property type="match status" value="1"/>
</dbReference>
<comment type="caution">
    <text evidence="2">The sequence shown here is derived from an EMBL/GenBank/DDBJ whole genome shotgun (WGS) entry which is preliminary data.</text>
</comment>
<dbReference type="PANTHER" id="PTHR30399">
    <property type="entry name" value="UNCHARACTERIZED PROTEIN YGJP"/>
    <property type="match status" value="1"/>
</dbReference>
<dbReference type="EMBL" id="AMCI01001721">
    <property type="protein sequence ID" value="EJX04699.1"/>
    <property type="molecule type" value="Genomic_DNA"/>
</dbReference>
<sequence length="265" mass="31173">MSQRKLKIGSRMNSKLLSAKTVDPFSNSRRLTGLNEKGEPISLLYHLKRHARSKRLILRWTEKGAVVTAPVCATLETIDRFVFEQREWLLKKMKQAQEAERLPFPLIFPFRGGLVKIELNASVLKWEHVSETQWVLRVPISDRADKERVRQKIATLLRHEARQILAERFERIQKKVPQKASAWRLSSARRRWGSCNPKLRTINLSWRLVGCSDEVIDYVIAHELAHLREANHSKNFWIEVEKIDPQYREHEQKIKQIRSEMFPGL</sequence>
<dbReference type="PANTHER" id="PTHR30399:SF1">
    <property type="entry name" value="UTP PYROPHOSPHATASE"/>
    <property type="match status" value="1"/>
</dbReference>
<evidence type="ECO:0000259" key="1">
    <source>
        <dbReference type="Pfam" id="PF01863"/>
    </source>
</evidence>
<proteinExistence type="predicted"/>
<accession>J9GCV3</accession>
<feature type="domain" description="YgjP-like metallopeptidase" evidence="1">
    <location>
        <begin position="54"/>
        <end position="256"/>
    </location>
</feature>